<dbReference type="PRINTS" id="PR01314">
    <property type="entry name" value="P2X7RECEPTOR"/>
</dbReference>
<evidence type="ECO:0000313" key="3">
    <source>
        <dbReference type="EMBL" id="PNI57591.1"/>
    </source>
</evidence>
<name>A0A2J8MDI4_PANTR</name>
<evidence type="ECO:0000313" key="2">
    <source>
        <dbReference type="EMBL" id="PNI57583.1"/>
    </source>
</evidence>
<gene>
    <name evidence="2" type="ORF">CK820_G0021646</name>
</gene>
<dbReference type="AlphaFoldDB" id="A0A2J8MDI4"/>
<dbReference type="EMBL" id="NBAG03000260">
    <property type="protein sequence ID" value="PNI57583.1"/>
    <property type="molecule type" value="Genomic_DNA"/>
</dbReference>
<evidence type="ECO:0000313" key="4">
    <source>
        <dbReference type="EMBL" id="PNI57592.1"/>
    </source>
</evidence>
<dbReference type="GO" id="GO:0001614">
    <property type="term" value="F:purinergic nucleotide receptor activity"/>
    <property type="evidence" value="ECO:0007669"/>
    <property type="project" value="InterPro"/>
</dbReference>
<dbReference type="GO" id="GO:0005216">
    <property type="term" value="F:monoatomic ion channel activity"/>
    <property type="evidence" value="ECO:0007669"/>
    <property type="project" value="InterPro"/>
</dbReference>
<evidence type="ECO:0000313" key="5">
    <source>
        <dbReference type="Proteomes" id="UP000236370"/>
    </source>
</evidence>
<dbReference type="Proteomes" id="UP000236370">
    <property type="component" value="Unassembled WGS sequence"/>
</dbReference>
<keyword evidence="1" id="KW-1133">Transmembrane helix</keyword>
<feature type="transmembrane region" description="Helical" evidence="1">
    <location>
        <begin position="27"/>
        <end position="45"/>
    </location>
</feature>
<dbReference type="EMBL" id="NBAG03000260">
    <property type="protein sequence ID" value="PNI57592.1"/>
    <property type="molecule type" value="Genomic_DNA"/>
</dbReference>
<comment type="caution">
    <text evidence="2">The sequence shown here is derived from an EMBL/GenBank/DDBJ whole genome shotgun (WGS) entry which is preliminary data.</text>
</comment>
<protein>
    <submittedName>
        <fullName evidence="3">P2RX7 isoform 12</fullName>
    </submittedName>
    <submittedName>
        <fullName evidence="4">P2RX7 isoform 13</fullName>
    </submittedName>
    <submittedName>
        <fullName evidence="2">P2RX7 isoform 3</fullName>
    </submittedName>
</protein>
<dbReference type="Gene3D" id="1.10.287.940">
    <property type="entry name" value="atp-gated p2x4 ion channel"/>
    <property type="match status" value="1"/>
</dbReference>
<dbReference type="GO" id="GO:0005524">
    <property type="term" value="F:ATP binding"/>
    <property type="evidence" value="ECO:0007669"/>
    <property type="project" value="InterPro"/>
</dbReference>
<keyword evidence="1" id="KW-0472">Membrane</keyword>
<dbReference type="InterPro" id="IPR003050">
    <property type="entry name" value="P2X7_purinoceptor"/>
</dbReference>
<keyword evidence="1" id="KW-0812">Transmembrane</keyword>
<proteinExistence type="predicted"/>
<organism evidence="2 5">
    <name type="scientific">Pan troglodytes</name>
    <name type="common">Chimpanzee</name>
    <dbReference type="NCBI Taxonomy" id="9598"/>
    <lineage>
        <taxon>Eukaryota</taxon>
        <taxon>Metazoa</taxon>
        <taxon>Chordata</taxon>
        <taxon>Craniata</taxon>
        <taxon>Vertebrata</taxon>
        <taxon>Euteleostomi</taxon>
        <taxon>Mammalia</taxon>
        <taxon>Eutheria</taxon>
        <taxon>Euarchontoglires</taxon>
        <taxon>Primates</taxon>
        <taxon>Haplorrhini</taxon>
        <taxon>Catarrhini</taxon>
        <taxon>Hominidae</taxon>
        <taxon>Pan</taxon>
    </lineage>
</organism>
<reference evidence="2 5" key="1">
    <citation type="submission" date="2017-12" db="EMBL/GenBank/DDBJ databases">
        <title>High-resolution comparative analysis of great ape genomes.</title>
        <authorList>
            <person name="Pollen A."/>
            <person name="Hastie A."/>
            <person name="Hormozdiari F."/>
            <person name="Dougherty M."/>
            <person name="Liu R."/>
            <person name="Chaisson M."/>
            <person name="Hoppe E."/>
            <person name="Hill C."/>
            <person name="Pang A."/>
            <person name="Hillier L."/>
            <person name="Baker C."/>
            <person name="Armstrong J."/>
            <person name="Shendure J."/>
            <person name="Paten B."/>
            <person name="Wilson R."/>
            <person name="Chao H."/>
            <person name="Schneider V."/>
            <person name="Ventura M."/>
            <person name="Kronenberg Z."/>
            <person name="Murali S."/>
            <person name="Gordon D."/>
            <person name="Cantsilieris S."/>
            <person name="Munson K."/>
            <person name="Nelson B."/>
            <person name="Raja A."/>
            <person name="Underwood J."/>
            <person name="Diekhans M."/>
            <person name="Fiddes I."/>
            <person name="Haussler D."/>
            <person name="Eichler E."/>
        </authorList>
    </citation>
    <scope>NUCLEOTIDE SEQUENCE [LARGE SCALE GENOMIC DNA]</scope>
    <source>
        <strain evidence="2">Yerkes chimp pedigree #C0471</strain>
        <tissue evidence="2">Blood</tissue>
    </source>
</reference>
<dbReference type="EMBL" id="NBAG03000260">
    <property type="protein sequence ID" value="PNI57591.1"/>
    <property type="molecule type" value="Genomic_DNA"/>
</dbReference>
<dbReference type="SMR" id="A0A2J8MDI4"/>
<evidence type="ECO:0000256" key="1">
    <source>
        <dbReference type="SAM" id="Phobius"/>
    </source>
</evidence>
<dbReference type="GO" id="GO:0016020">
    <property type="term" value="C:membrane"/>
    <property type="evidence" value="ECO:0007669"/>
    <property type="project" value="InterPro"/>
</dbReference>
<sequence>MPACCSCSDVFQYETNKVTRIQSMNYGTIKWFFHVIIFSYVWGTLSS</sequence>
<accession>A0A2J8MDI4</accession>